<sequence>CLGVGSCVDFAGCGYAVVCFW</sequence>
<organism evidence="1">
    <name type="scientific">Streptomyces specialis</name>
    <dbReference type="NCBI Taxonomy" id="498367"/>
    <lineage>
        <taxon>Bacteria</taxon>
        <taxon>Bacillati</taxon>
        <taxon>Actinomycetota</taxon>
        <taxon>Actinomycetes</taxon>
        <taxon>Kitasatosporales</taxon>
        <taxon>Streptomycetaceae</taxon>
        <taxon>Streptomyces</taxon>
    </lineage>
</organism>
<keyword evidence="1 2" id="KW-0002">3D-structure</keyword>
<dbReference type="PDB" id="6AK0">
    <property type="method" value="NMR"/>
    <property type="chains" value="A=1-21"/>
</dbReference>
<proteinExistence type="evidence at protein level"/>
<reference evidence="1 2" key="1">
    <citation type="journal article" date="2018" name="Bioorg. Med. Chem.">
        <title>Isolation and structure determination of a new lasso peptide specialicin based on genome mining.</title>
        <authorList>
            <person name="Kaweewan I."/>
            <person name="Hemmi H."/>
            <person name="Komaki H."/>
            <person name="Harada S."/>
            <person name="Kodani S."/>
        </authorList>
    </citation>
    <scope>STRUCTURE BY NMR</scope>
    <scope>DISULFIDE BONDS</scope>
</reference>
<feature type="disulfide bond" evidence="2">
    <location>
        <begin position="7"/>
        <end position="19"/>
    </location>
</feature>
<evidence type="ECO:0007829" key="2">
    <source>
        <dbReference type="PDB" id="6AK0"/>
    </source>
</evidence>
<evidence type="ECO:0000313" key="1">
    <source>
        <dbReference type="PDB" id="6AK0"/>
    </source>
</evidence>
<dbReference type="SMR" id="A0A493R6M6"/>
<dbReference type="PDBsum" id="6AK0"/>
<dbReference type="AlphaFoldDB" id="A0A493R6M6"/>
<protein>
    <submittedName>
        <fullName evidence="1">Cys-leu-gly-val-gly-ser-cys-val-asp-phe-ala-gly-cys-gly-tyr-ala-val-val-cys-phe-dtr</fullName>
    </submittedName>
</protein>
<accession>A0A493R6M6</accession>
<name>A0A493R6M6_9ACTN</name>
<feature type="disulfide bond" evidence="2">
    <location>
        <begin position="1"/>
        <end position="13"/>
    </location>
</feature>